<dbReference type="AlphaFoldDB" id="A0A6M3K5M7"/>
<gene>
    <name evidence="1" type="ORF">MM415A01298_0010</name>
</gene>
<protein>
    <submittedName>
        <fullName evidence="1">Putative capsid protein</fullName>
    </submittedName>
</protein>
<evidence type="ECO:0000313" key="1">
    <source>
        <dbReference type="EMBL" id="QJA77494.1"/>
    </source>
</evidence>
<accession>A0A6M3K5M7</accession>
<proteinExistence type="predicted"/>
<sequence>MAGSGWITTSGLADSLDDVRSSARIVREQEGGIANLVEKITLGEGVGLSWKELKYDKIIAQAITETTELDNPQSITDSLITITPSVVGLETFITDRVKARISKKGFAKIGQLGQNAIQRKKDEDGLIIAASATGTADPGAGNTLASGYIAAASANITGNTTEPGHAPIRCVLHPFQIKDLYDELVAGVGTYVLTDGDTARVFKTGFTLPIAGCEIYPNGNITIDGSGDAKGMVFAQEGIIIVQGRAPRIVEVRNEKRGGGGHHVYHYDEYAYGERLANWVYLMESDCTAPTS</sequence>
<organism evidence="1">
    <name type="scientific">viral metagenome</name>
    <dbReference type="NCBI Taxonomy" id="1070528"/>
    <lineage>
        <taxon>unclassified sequences</taxon>
        <taxon>metagenomes</taxon>
        <taxon>organismal metagenomes</taxon>
    </lineage>
</organism>
<dbReference type="EMBL" id="MT142285">
    <property type="protein sequence ID" value="QJA77494.1"/>
    <property type="molecule type" value="Genomic_DNA"/>
</dbReference>
<name>A0A6M3K5M7_9ZZZZ</name>
<reference evidence="1" key="1">
    <citation type="submission" date="2020-03" db="EMBL/GenBank/DDBJ databases">
        <title>The deep terrestrial virosphere.</title>
        <authorList>
            <person name="Holmfeldt K."/>
            <person name="Nilsson E."/>
            <person name="Simone D."/>
            <person name="Lopez-Fernandez M."/>
            <person name="Wu X."/>
            <person name="de Brujin I."/>
            <person name="Lundin D."/>
            <person name="Andersson A."/>
            <person name="Bertilsson S."/>
            <person name="Dopson M."/>
        </authorList>
    </citation>
    <scope>NUCLEOTIDE SEQUENCE</scope>
    <source>
        <strain evidence="1">MM415A01298</strain>
    </source>
</reference>